<dbReference type="EMBL" id="LR796247">
    <property type="protein sequence ID" value="CAB4131024.1"/>
    <property type="molecule type" value="Genomic_DNA"/>
</dbReference>
<reference evidence="1" key="1">
    <citation type="submission" date="2020-04" db="EMBL/GenBank/DDBJ databases">
        <authorList>
            <person name="Chiriac C."/>
            <person name="Salcher M."/>
            <person name="Ghai R."/>
            <person name="Kavagutti S V."/>
        </authorList>
    </citation>
    <scope>NUCLEOTIDE SEQUENCE</scope>
</reference>
<dbReference type="InterPro" id="IPR036052">
    <property type="entry name" value="TrpB-like_PALP_sf"/>
</dbReference>
<dbReference type="SUPFAM" id="SSF53686">
    <property type="entry name" value="Tryptophan synthase beta subunit-like PLP-dependent enzymes"/>
    <property type="match status" value="1"/>
</dbReference>
<evidence type="ECO:0000313" key="1">
    <source>
        <dbReference type="EMBL" id="CAB4131024.1"/>
    </source>
</evidence>
<sequence length="300" mass="33674">MTHNVHVLDGHNKDLRMMDWDQAKEYYLSLADGWTPYNPDPVVIEHEGVRVVRDDLIVGTKTRAGDLLASKTNYKTLVYVQPRTGLAGVSLNEVARIHNKDVVLFMPSSKRISLHQACCIEQGAKPIFERIAAMPILNALAKEWAEKNDAFFIPLGLKHELATAGIVHAASKIDPPDEVYVAISTGVLSRALQIAWPKAKFHCVAVSRNLKAGELGRAEVISDPLAFQTPEPYLPPFPTVATYDAKVWKYIPKNTGRNILMWNVGTEPVLKDETIYDRVDSYRDWKKNESTRSNSLHSFI</sequence>
<proteinExistence type="predicted"/>
<protein>
    <submittedName>
        <fullName evidence="1">Uncharacterized protein</fullName>
    </submittedName>
</protein>
<accession>A0A6J5L948</accession>
<gene>
    <name evidence="1" type="ORF">UFOVP132_35</name>
</gene>
<name>A0A6J5L948_9CAUD</name>
<organism evidence="1">
    <name type="scientific">uncultured Caudovirales phage</name>
    <dbReference type="NCBI Taxonomy" id="2100421"/>
    <lineage>
        <taxon>Viruses</taxon>
        <taxon>Duplodnaviria</taxon>
        <taxon>Heunggongvirae</taxon>
        <taxon>Uroviricota</taxon>
        <taxon>Caudoviricetes</taxon>
        <taxon>Peduoviridae</taxon>
        <taxon>Maltschvirus</taxon>
        <taxon>Maltschvirus maltsch</taxon>
    </lineage>
</organism>